<protein>
    <recommendedName>
        <fullName evidence="11">Peptidase S1 domain-containing protein</fullName>
    </recommendedName>
</protein>
<comment type="subcellular location">
    <subcellularLocation>
        <location evidence="1">Secreted</location>
    </subcellularLocation>
</comment>
<dbReference type="PROSITE" id="PS00134">
    <property type="entry name" value="TRYPSIN_HIS"/>
    <property type="match status" value="1"/>
</dbReference>
<dbReference type="SMART" id="SM00020">
    <property type="entry name" value="Tryp_SPc"/>
    <property type="match status" value="1"/>
</dbReference>
<sequence length="533" mass="59919">MLAWWLVAVVTFLIGAVTGRLESPCSEVFKYDTESVDEPNQWNGVLTIGTDEDLEGIWIKIYLDRRAAVLGNWFAESTTVDHKEFSIRNSNYKLAAGPPIQIEFFVKYDSSEQEIPRVKKITLNGRTICPKPVRVASAEPKLHISVAKPLNSDSSETGHHKNGYDSYNTDTDSNQYHSKSKTSNKGSSSSTSTTTTTTERYQYQQTERHRNKNAQETSDRDRKQPLYGTSSSDDDDNIYLGDFHFIQNKKPTSRPLSSTSRSAQCGTVAQRAAPFILNGEDTSPGQWPWHVALYVSYEAELKYNCGGTLISESHVITAAHCVTKPRTTDVISKDKILVYLGKYRLNSFNSEVQDRQVDSFIVHPDYNASFLYNDIAIIKLSSPVEVNNYVRPCCLWDEQDTNFDNIVGKLGTVVGWGFNDKGEISKTLTKADLPIVSTTKCLFSNRPFYSQFLYDKNFCAGFKNDTSVCNGDSGGGLVLQKRGSNSDNPIWQLRGIISLGVARQSENTCDPKQYTIVTDAAKYVHWIREWIKH</sequence>
<dbReference type="PANTHER" id="PTHR24260">
    <property type="match status" value="1"/>
</dbReference>
<evidence type="ECO:0000256" key="8">
    <source>
        <dbReference type="ARBA" id="ARBA00023157"/>
    </source>
</evidence>
<dbReference type="Pfam" id="PF16030">
    <property type="entry name" value="GD_N"/>
    <property type="match status" value="1"/>
</dbReference>
<dbReference type="InterPro" id="IPR043504">
    <property type="entry name" value="Peptidase_S1_PA_chymotrypsin"/>
</dbReference>
<feature type="compositionally biased region" description="Low complexity" evidence="9">
    <location>
        <begin position="181"/>
        <end position="198"/>
    </location>
</feature>
<evidence type="ECO:0000256" key="10">
    <source>
        <dbReference type="SAM" id="SignalP"/>
    </source>
</evidence>
<feature type="region of interest" description="Disordered" evidence="9">
    <location>
        <begin position="148"/>
        <end position="235"/>
    </location>
</feature>
<evidence type="ECO:0000313" key="12">
    <source>
        <dbReference type="EMBL" id="KAL1490930.1"/>
    </source>
</evidence>
<evidence type="ECO:0000256" key="6">
    <source>
        <dbReference type="ARBA" id="ARBA00022825"/>
    </source>
</evidence>
<dbReference type="PROSITE" id="PS50240">
    <property type="entry name" value="TRYPSIN_DOM"/>
    <property type="match status" value="1"/>
</dbReference>
<dbReference type="FunFam" id="2.40.10.10:FF:000146">
    <property type="entry name" value="Serine protease 53"/>
    <property type="match status" value="1"/>
</dbReference>
<dbReference type="InterPro" id="IPR001314">
    <property type="entry name" value="Peptidase_S1A"/>
</dbReference>
<keyword evidence="3" id="KW-0645">Protease</keyword>
<feature type="signal peptide" evidence="10">
    <location>
        <begin position="1"/>
        <end position="19"/>
    </location>
</feature>
<keyword evidence="13" id="KW-1185">Reference proteome</keyword>
<dbReference type="EMBL" id="JBDJPC010000009">
    <property type="protein sequence ID" value="KAL1490930.1"/>
    <property type="molecule type" value="Genomic_DNA"/>
</dbReference>
<dbReference type="PRINTS" id="PR00722">
    <property type="entry name" value="CHYMOTRYPSIN"/>
</dbReference>
<dbReference type="Proteomes" id="UP001566132">
    <property type="component" value="Unassembled WGS sequence"/>
</dbReference>
<name>A0ABD1E957_HYPHA</name>
<dbReference type="Pfam" id="PF00089">
    <property type="entry name" value="Trypsin"/>
    <property type="match status" value="1"/>
</dbReference>
<evidence type="ECO:0000256" key="3">
    <source>
        <dbReference type="ARBA" id="ARBA00022670"/>
    </source>
</evidence>
<dbReference type="GO" id="GO:0006508">
    <property type="term" value="P:proteolysis"/>
    <property type="evidence" value="ECO:0007669"/>
    <property type="project" value="UniProtKB-KW"/>
</dbReference>
<dbReference type="SUPFAM" id="SSF50494">
    <property type="entry name" value="Trypsin-like serine proteases"/>
    <property type="match status" value="1"/>
</dbReference>
<dbReference type="InterPro" id="IPR001254">
    <property type="entry name" value="Trypsin_dom"/>
</dbReference>
<keyword evidence="4 10" id="KW-0732">Signal</keyword>
<evidence type="ECO:0000256" key="7">
    <source>
        <dbReference type="ARBA" id="ARBA00023145"/>
    </source>
</evidence>
<keyword evidence="2" id="KW-0964">Secreted</keyword>
<feature type="compositionally biased region" description="Polar residues" evidence="9">
    <location>
        <begin position="165"/>
        <end position="177"/>
    </location>
</feature>
<feature type="domain" description="Peptidase S1" evidence="11">
    <location>
        <begin position="276"/>
        <end position="532"/>
    </location>
</feature>
<dbReference type="PANTHER" id="PTHR24260:SF143">
    <property type="entry name" value="SERINE PROTEASE GD-LIKE PROTEIN"/>
    <property type="match status" value="1"/>
</dbReference>
<feature type="chain" id="PRO_5044755231" description="Peptidase S1 domain-containing protein" evidence="10">
    <location>
        <begin position="20"/>
        <end position="533"/>
    </location>
</feature>
<evidence type="ECO:0000256" key="9">
    <source>
        <dbReference type="SAM" id="MobiDB-lite"/>
    </source>
</evidence>
<evidence type="ECO:0000313" key="13">
    <source>
        <dbReference type="Proteomes" id="UP001566132"/>
    </source>
</evidence>
<dbReference type="CDD" id="cd00190">
    <property type="entry name" value="Tryp_SPc"/>
    <property type="match status" value="1"/>
</dbReference>
<gene>
    <name evidence="12" type="ORF">ABEB36_011601</name>
</gene>
<evidence type="ECO:0000256" key="1">
    <source>
        <dbReference type="ARBA" id="ARBA00004613"/>
    </source>
</evidence>
<dbReference type="InterPro" id="IPR009003">
    <property type="entry name" value="Peptidase_S1_PA"/>
</dbReference>
<keyword evidence="6" id="KW-0720">Serine protease</keyword>
<dbReference type="Gene3D" id="2.40.10.10">
    <property type="entry name" value="Trypsin-like serine proteases"/>
    <property type="match status" value="1"/>
</dbReference>
<evidence type="ECO:0000259" key="11">
    <source>
        <dbReference type="PROSITE" id="PS50240"/>
    </source>
</evidence>
<dbReference type="InterPro" id="IPR051333">
    <property type="entry name" value="CLIP_Serine_Protease"/>
</dbReference>
<evidence type="ECO:0000256" key="2">
    <source>
        <dbReference type="ARBA" id="ARBA00022525"/>
    </source>
</evidence>
<keyword evidence="7" id="KW-0865">Zymogen</keyword>
<dbReference type="AlphaFoldDB" id="A0ABD1E957"/>
<evidence type="ECO:0000256" key="4">
    <source>
        <dbReference type="ARBA" id="ARBA00022729"/>
    </source>
</evidence>
<dbReference type="InterPro" id="IPR031986">
    <property type="entry name" value="GD_N"/>
</dbReference>
<dbReference type="GO" id="GO:0005576">
    <property type="term" value="C:extracellular region"/>
    <property type="evidence" value="ECO:0007669"/>
    <property type="project" value="UniProtKB-SubCell"/>
</dbReference>
<keyword evidence="8" id="KW-1015">Disulfide bond</keyword>
<keyword evidence="5" id="KW-0378">Hydrolase</keyword>
<dbReference type="GO" id="GO:0008236">
    <property type="term" value="F:serine-type peptidase activity"/>
    <property type="evidence" value="ECO:0007669"/>
    <property type="project" value="UniProtKB-KW"/>
</dbReference>
<dbReference type="InterPro" id="IPR018114">
    <property type="entry name" value="TRYPSIN_HIS"/>
</dbReference>
<accession>A0ABD1E957</accession>
<organism evidence="12 13">
    <name type="scientific">Hypothenemus hampei</name>
    <name type="common">Coffee berry borer</name>
    <dbReference type="NCBI Taxonomy" id="57062"/>
    <lineage>
        <taxon>Eukaryota</taxon>
        <taxon>Metazoa</taxon>
        <taxon>Ecdysozoa</taxon>
        <taxon>Arthropoda</taxon>
        <taxon>Hexapoda</taxon>
        <taxon>Insecta</taxon>
        <taxon>Pterygota</taxon>
        <taxon>Neoptera</taxon>
        <taxon>Endopterygota</taxon>
        <taxon>Coleoptera</taxon>
        <taxon>Polyphaga</taxon>
        <taxon>Cucujiformia</taxon>
        <taxon>Curculionidae</taxon>
        <taxon>Scolytinae</taxon>
        <taxon>Hypothenemus</taxon>
    </lineage>
</organism>
<evidence type="ECO:0000256" key="5">
    <source>
        <dbReference type="ARBA" id="ARBA00022801"/>
    </source>
</evidence>
<comment type="caution">
    <text evidence="12">The sequence shown here is derived from an EMBL/GenBank/DDBJ whole genome shotgun (WGS) entry which is preliminary data.</text>
</comment>
<proteinExistence type="predicted"/>
<reference evidence="12 13" key="1">
    <citation type="submission" date="2024-05" db="EMBL/GenBank/DDBJ databases">
        <title>Genetic variation in Jamaican populations of the coffee berry borer (Hypothenemus hampei).</title>
        <authorList>
            <person name="Errbii M."/>
            <person name="Myrie A."/>
        </authorList>
    </citation>
    <scope>NUCLEOTIDE SEQUENCE [LARGE SCALE GENOMIC DNA]</scope>
    <source>
        <strain evidence="12">JA-Hopewell-2020-01-JO</strain>
        <tissue evidence="12">Whole body</tissue>
    </source>
</reference>